<evidence type="ECO:0000256" key="1">
    <source>
        <dbReference type="SAM" id="Phobius"/>
    </source>
</evidence>
<feature type="transmembrane region" description="Helical" evidence="1">
    <location>
        <begin position="6"/>
        <end position="25"/>
    </location>
</feature>
<gene>
    <name evidence="2" type="ORF">A3Q29_16990</name>
</gene>
<organism evidence="2 3">
    <name type="scientific">Providencia stuartii</name>
    <dbReference type="NCBI Taxonomy" id="588"/>
    <lineage>
        <taxon>Bacteria</taxon>
        <taxon>Pseudomonadati</taxon>
        <taxon>Pseudomonadota</taxon>
        <taxon>Gammaproteobacteria</taxon>
        <taxon>Enterobacterales</taxon>
        <taxon>Morganellaceae</taxon>
        <taxon>Providencia</taxon>
    </lineage>
</organism>
<reference evidence="2 3" key="1">
    <citation type="submission" date="2016-03" db="EMBL/GenBank/DDBJ databases">
        <title>Genome sequence of Providencia stuartii strain, isolated from the salivary glands of larval Lucilia sericata.</title>
        <authorList>
            <person name="Yuan Y."/>
            <person name="Zhang Y."/>
            <person name="Fu S."/>
            <person name="Crippen T.L."/>
            <person name="Visi D."/>
            <person name="Benbow M.E."/>
            <person name="Allen M."/>
            <person name="Tomberlin J.K."/>
            <person name="Sze S.-H."/>
            <person name="Tarone A.M."/>
        </authorList>
    </citation>
    <scope>NUCLEOTIDE SEQUENCE [LARGE SCALE GENOMIC DNA]</scope>
    <source>
        <strain evidence="2 3">Crippen</strain>
    </source>
</reference>
<sequence>MIPYAIYFVLTIFGIIVYFKVKNQYSSIFRPTSTLIYIRRFLIVYCYIVGAYSIYLTTKQSEDTIANWMMFGYSVIILLCYLKMIWKLESFSSKR</sequence>
<name>A0A1S1HQF3_PROST</name>
<proteinExistence type="predicted"/>
<keyword evidence="1" id="KW-0472">Membrane</keyword>
<dbReference type="EMBL" id="LVIE01000113">
    <property type="protein sequence ID" value="OHT24485.1"/>
    <property type="molecule type" value="Genomic_DNA"/>
</dbReference>
<accession>A0A1S1HQF3</accession>
<keyword evidence="3" id="KW-1185">Reference proteome</keyword>
<feature type="transmembrane region" description="Helical" evidence="1">
    <location>
        <begin position="68"/>
        <end position="86"/>
    </location>
</feature>
<keyword evidence="1" id="KW-0812">Transmembrane</keyword>
<dbReference type="Proteomes" id="UP000179588">
    <property type="component" value="Unassembled WGS sequence"/>
</dbReference>
<comment type="caution">
    <text evidence="2">The sequence shown here is derived from an EMBL/GenBank/DDBJ whole genome shotgun (WGS) entry which is preliminary data.</text>
</comment>
<keyword evidence="1" id="KW-1133">Transmembrane helix</keyword>
<dbReference type="AlphaFoldDB" id="A0A1S1HQF3"/>
<evidence type="ECO:0000313" key="3">
    <source>
        <dbReference type="Proteomes" id="UP000179588"/>
    </source>
</evidence>
<protein>
    <submittedName>
        <fullName evidence="2">Uncharacterized protein</fullName>
    </submittedName>
</protein>
<evidence type="ECO:0000313" key="2">
    <source>
        <dbReference type="EMBL" id="OHT24485.1"/>
    </source>
</evidence>
<feature type="transmembrane region" description="Helical" evidence="1">
    <location>
        <begin position="37"/>
        <end position="56"/>
    </location>
</feature>